<dbReference type="InterPro" id="IPR036890">
    <property type="entry name" value="HATPase_C_sf"/>
</dbReference>
<keyword evidence="4" id="KW-0808">Transferase</keyword>
<sequence length="551" mass="63519">MRKSQITIIGVTIVLCFLIIGIAHFQYFESRSKIIELYGEKQMTLTGQIALGVKKYFNDQVRILQILADKHKQGKGECLPADRGFERLLLKNSARETILFITEDNKVYCYIPRSAKQPLRQVPFDFREKLLRQHREEDSAKVHLVINRARKVEASTLYLSYPVRDKEKHFHGIMLYVLHLKHTIDNIITPFLETYRAHAFILSRTGEILYHPYHPERTFKNFNKGNTRCLKCHVNFNLEKKLIAAGGGWGKKEDYDKKKLLSMVPVALPYMDWVVAVKTPYGEIARANSRQFWIFFFLSGTITLIVFSGSMAIYRINKKRLEMEKEKQTRQQEHLALIGEMSTRIAHEIKNPLASLQTGIQLLESTLEMDEESHNYFKRLTDEVRRVDGIVKGLLAYTREEQLCLEKTDLNRLIHSVVDLIRPSIRETTVFWKLKLPPTPFFLAVDSQKMEQVLWNVIINAVQALGKQGEIIISLSRDHLKRVLLEIRDNGHGIPARDMDKVFQPFFSNKSQGTGLGLAISHKIVRAHRGTLTIESKQGQGTCVRIILPGA</sequence>
<comment type="catalytic activity">
    <reaction evidence="1">
        <text>ATP + protein L-histidine = ADP + protein N-phospho-L-histidine.</text>
        <dbReference type="EC" id="2.7.13.3"/>
    </reaction>
</comment>
<protein>
    <recommendedName>
        <fullName evidence="2">histidine kinase</fullName>
        <ecNumber evidence="2">2.7.13.3</ecNumber>
    </recommendedName>
</protein>
<dbReference type="InterPro" id="IPR003661">
    <property type="entry name" value="HisK_dim/P_dom"/>
</dbReference>
<gene>
    <name evidence="11" type="ORF">ENJ10_00380</name>
</gene>
<comment type="caution">
    <text evidence="11">The sequence shown here is derived from an EMBL/GenBank/DDBJ whole genome shotgun (WGS) entry which is preliminary data.</text>
</comment>
<dbReference type="AlphaFoldDB" id="A0A7V1PT12"/>
<keyword evidence="3" id="KW-0597">Phosphoprotein</keyword>
<evidence type="ECO:0000259" key="10">
    <source>
        <dbReference type="PROSITE" id="PS50109"/>
    </source>
</evidence>
<keyword evidence="9" id="KW-1133">Transmembrane helix</keyword>
<proteinExistence type="predicted"/>
<dbReference type="SUPFAM" id="SSF47384">
    <property type="entry name" value="Homodimeric domain of signal transducing histidine kinase"/>
    <property type="match status" value="1"/>
</dbReference>
<dbReference type="GO" id="GO:0000155">
    <property type="term" value="F:phosphorelay sensor kinase activity"/>
    <property type="evidence" value="ECO:0007669"/>
    <property type="project" value="InterPro"/>
</dbReference>
<keyword evidence="6 11" id="KW-0418">Kinase</keyword>
<dbReference type="EC" id="2.7.13.3" evidence="2"/>
<dbReference type="CDD" id="cd00082">
    <property type="entry name" value="HisKA"/>
    <property type="match status" value="1"/>
</dbReference>
<feature type="transmembrane region" description="Helical" evidence="9">
    <location>
        <begin position="293"/>
        <end position="314"/>
    </location>
</feature>
<evidence type="ECO:0000313" key="11">
    <source>
        <dbReference type="EMBL" id="HED09118.1"/>
    </source>
</evidence>
<dbReference type="Pfam" id="PF02518">
    <property type="entry name" value="HATPase_c"/>
    <property type="match status" value="1"/>
</dbReference>
<dbReference type="GO" id="GO:0005524">
    <property type="term" value="F:ATP binding"/>
    <property type="evidence" value="ECO:0007669"/>
    <property type="project" value="UniProtKB-KW"/>
</dbReference>
<accession>A0A7V1PT12</accession>
<keyword evidence="9" id="KW-0812">Transmembrane</keyword>
<evidence type="ECO:0000256" key="8">
    <source>
        <dbReference type="ARBA" id="ARBA00023012"/>
    </source>
</evidence>
<name>A0A7V1PT12_CALAY</name>
<dbReference type="InterPro" id="IPR036097">
    <property type="entry name" value="HisK_dim/P_sf"/>
</dbReference>
<dbReference type="SMART" id="SM00387">
    <property type="entry name" value="HATPase_c"/>
    <property type="match status" value="1"/>
</dbReference>
<dbReference type="SUPFAM" id="SSF55874">
    <property type="entry name" value="ATPase domain of HSP90 chaperone/DNA topoisomerase II/histidine kinase"/>
    <property type="match status" value="1"/>
</dbReference>
<dbReference type="PANTHER" id="PTHR43065:SF10">
    <property type="entry name" value="PEROXIDE STRESS-ACTIVATED HISTIDINE KINASE MAK3"/>
    <property type="match status" value="1"/>
</dbReference>
<organism evidence="11">
    <name type="scientific">Caldithrix abyssi</name>
    <dbReference type="NCBI Taxonomy" id="187145"/>
    <lineage>
        <taxon>Bacteria</taxon>
        <taxon>Pseudomonadati</taxon>
        <taxon>Calditrichota</taxon>
        <taxon>Calditrichia</taxon>
        <taxon>Calditrichales</taxon>
        <taxon>Calditrichaceae</taxon>
        <taxon>Caldithrix</taxon>
    </lineage>
</organism>
<keyword evidence="8" id="KW-0902">Two-component regulatory system</keyword>
<dbReference type="InterPro" id="IPR004358">
    <property type="entry name" value="Sig_transdc_His_kin-like_C"/>
</dbReference>
<keyword evidence="7" id="KW-0067">ATP-binding</keyword>
<evidence type="ECO:0000256" key="9">
    <source>
        <dbReference type="SAM" id="Phobius"/>
    </source>
</evidence>
<dbReference type="InterPro" id="IPR005467">
    <property type="entry name" value="His_kinase_dom"/>
</dbReference>
<evidence type="ECO:0000256" key="3">
    <source>
        <dbReference type="ARBA" id="ARBA00022553"/>
    </source>
</evidence>
<dbReference type="Gene3D" id="1.10.287.130">
    <property type="match status" value="1"/>
</dbReference>
<feature type="transmembrane region" description="Helical" evidence="9">
    <location>
        <begin position="6"/>
        <end position="25"/>
    </location>
</feature>
<evidence type="ECO:0000256" key="7">
    <source>
        <dbReference type="ARBA" id="ARBA00022840"/>
    </source>
</evidence>
<evidence type="ECO:0000256" key="5">
    <source>
        <dbReference type="ARBA" id="ARBA00022741"/>
    </source>
</evidence>
<dbReference type="EMBL" id="DRLD01000014">
    <property type="protein sequence ID" value="HED09118.1"/>
    <property type="molecule type" value="Genomic_DNA"/>
</dbReference>
<dbReference type="Proteomes" id="UP000886005">
    <property type="component" value="Unassembled WGS sequence"/>
</dbReference>
<dbReference type="Gene3D" id="3.30.565.10">
    <property type="entry name" value="Histidine kinase-like ATPase, C-terminal domain"/>
    <property type="match status" value="1"/>
</dbReference>
<dbReference type="Pfam" id="PF00512">
    <property type="entry name" value="HisKA"/>
    <property type="match status" value="1"/>
</dbReference>
<keyword evidence="9" id="KW-0472">Membrane</keyword>
<dbReference type="PRINTS" id="PR00344">
    <property type="entry name" value="BCTRLSENSOR"/>
</dbReference>
<evidence type="ECO:0000256" key="1">
    <source>
        <dbReference type="ARBA" id="ARBA00000085"/>
    </source>
</evidence>
<dbReference type="Gene3D" id="3.30.450.20">
    <property type="entry name" value="PAS domain"/>
    <property type="match status" value="1"/>
</dbReference>
<evidence type="ECO:0000256" key="6">
    <source>
        <dbReference type="ARBA" id="ARBA00022777"/>
    </source>
</evidence>
<evidence type="ECO:0000256" key="4">
    <source>
        <dbReference type="ARBA" id="ARBA00022679"/>
    </source>
</evidence>
<keyword evidence="5" id="KW-0547">Nucleotide-binding</keyword>
<reference evidence="11" key="1">
    <citation type="journal article" date="2020" name="mSystems">
        <title>Genome- and Community-Level Interaction Insights into Carbon Utilization and Element Cycling Functions of Hydrothermarchaeota in Hydrothermal Sediment.</title>
        <authorList>
            <person name="Zhou Z."/>
            <person name="Liu Y."/>
            <person name="Xu W."/>
            <person name="Pan J."/>
            <person name="Luo Z.H."/>
            <person name="Li M."/>
        </authorList>
    </citation>
    <scope>NUCLEOTIDE SEQUENCE [LARGE SCALE GENOMIC DNA]</scope>
    <source>
        <strain evidence="11">HyVt-456</strain>
    </source>
</reference>
<feature type="domain" description="Histidine kinase" evidence="10">
    <location>
        <begin position="344"/>
        <end position="551"/>
    </location>
</feature>
<dbReference type="InterPro" id="IPR003594">
    <property type="entry name" value="HATPase_dom"/>
</dbReference>
<dbReference type="PANTHER" id="PTHR43065">
    <property type="entry name" value="SENSOR HISTIDINE KINASE"/>
    <property type="match status" value="1"/>
</dbReference>
<evidence type="ECO:0000256" key="2">
    <source>
        <dbReference type="ARBA" id="ARBA00012438"/>
    </source>
</evidence>
<dbReference type="SMART" id="SM00388">
    <property type="entry name" value="HisKA"/>
    <property type="match status" value="1"/>
</dbReference>
<dbReference type="PROSITE" id="PS50109">
    <property type="entry name" value="HIS_KIN"/>
    <property type="match status" value="1"/>
</dbReference>